<dbReference type="AlphaFoldDB" id="A0A383A0Q7"/>
<feature type="non-terminal residue" evidence="1">
    <location>
        <position position="56"/>
    </location>
</feature>
<protein>
    <submittedName>
        <fullName evidence="1">Uncharacterized protein</fullName>
    </submittedName>
</protein>
<organism evidence="1">
    <name type="scientific">marine metagenome</name>
    <dbReference type="NCBI Taxonomy" id="408172"/>
    <lineage>
        <taxon>unclassified sequences</taxon>
        <taxon>metagenomes</taxon>
        <taxon>ecological metagenomes</taxon>
    </lineage>
</organism>
<reference evidence="1" key="1">
    <citation type="submission" date="2018-05" db="EMBL/GenBank/DDBJ databases">
        <authorList>
            <person name="Lanie J.A."/>
            <person name="Ng W.-L."/>
            <person name="Kazmierczak K.M."/>
            <person name="Andrzejewski T.M."/>
            <person name="Davidsen T.M."/>
            <person name="Wayne K.J."/>
            <person name="Tettelin H."/>
            <person name="Glass J.I."/>
            <person name="Rusch D."/>
            <person name="Podicherti R."/>
            <person name="Tsui H.-C.T."/>
            <person name="Winkler M.E."/>
        </authorList>
    </citation>
    <scope>NUCLEOTIDE SEQUENCE</scope>
</reference>
<dbReference type="EMBL" id="UINC01188330">
    <property type="protein sequence ID" value="SVE01496.1"/>
    <property type="molecule type" value="Genomic_DNA"/>
</dbReference>
<gene>
    <name evidence="1" type="ORF">METZ01_LOCUS454350</name>
</gene>
<proteinExistence type="predicted"/>
<accession>A0A383A0Q7</accession>
<sequence length="56" mass="6412">MRKTLLNLQDIEGKDNSSDMVNDIRGMLGGYEQVVDSMESAFNKLEIGRHRKESVR</sequence>
<name>A0A383A0Q7_9ZZZZ</name>
<evidence type="ECO:0000313" key="1">
    <source>
        <dbReference type="EMBL" id="SVE01496.1"/>
    </source>
</evidence>